<evidence type="ECO:0000313" key="3">
    <source>
        <dbReference type="Proteomes" id="UP000594688"/>
    </source>
</evidence>
<dbReference type="InterPro" id="IPR036249">
    <property type="entry name" value="Thioredoxin-like_sf"/>
</dbReference>
<dbReference type="InterPro" id="IPR002109">
    <property type="entry name" value="Glutaredoxin"/>
</dbReference>
<protein>
    <recommendedName>
        <fullName evidence="1">Glutaredoxin domain-containing protein</fullName>
    </recommendedName>
</protein>
<gene>
    <name evidence="2" type="ORF">G3M70_03155</name>
</gene>
<dbReference type="AlphaFoldDB" id="A0A7T0G1S1"/>
<dbReference type="SUPFAM" id="SSF52833">
    <property type="entry name" value="Thioredoxin-like"/>
    <property type="match status" value="1"/>
</dbReference>
<name>A0A7T0G1S1_9BACT</name>
<dbReference type="Gene3D" id="3.40.30.10">
    <property type="entry name" value="Glutaredoxin"/>
    <property type="match status" value="1"/>
</dbReference>
<evidence type="ECO:0000313" key="2">
    <source>
        <dbReference type="EMBL" id="QPJ63690.1"/>
    </source>
</evidence>
<feature type="domain" description="Glutaredoxin" evidence="1">
    <location>
        <begin position="2"/>
        <end position="54"/>
    </location>
</feature>
<dbReference type="Proteomes" id="UP000594688">
    <property type="component" value="Chromosome"/>
</dbReference>
<accession>A0A7T0G1S1</accession>
<reference evidence="2 3" key="1">
    <citation type="submission" date="2020-02" db="EMBL/GenBank/DDBJ databases">
        <title>Genomic and physiological characterization of two novel Nitrospinaceae genera.</title>
        <authorList>
            <person name="Mueller A.J."/>
            <person name="Jung M.-Y."/>
            <person name="Strachan C.R."/>
            <person name="Herbold C.W."/>
            <person name="Kirkegaard R.H."/>
            <person name="Daims H."/>
        </authorList>
    </citation>
    <scope>NUCLEOTIDE SEQUENCE [LARGE SCALE GENOMIC DNA]</scope>
    <source>
        <strain evidence="2">EB</strain>
    </source>
</reference>
<dbReference type="KEGG" id="nli:G3M70_03155"/>
<dbReference type="Pfam" id="PF00462">
    <property type="entry name" value="Glutaredoxin"/>
    <property type="match status" value="1"/>
</dbReference>
<proteinExistence type="predicted"/>
<organism evidence="2 3">
    <name type="scientific">Candidatus Nitronauta litoralis</name>
    <dbReference type="NCBI Taxonomy" id="2705533"/>
    <lineage>
        <taxon>Bacteria</taxon>
        <taxon>Pseudomonadati</taxon>
        <taxon>Nitrospinota/Tectimicrobiota group</taxon>
        <taxon>Nitrospinota</taxon>
        <taxon>Nitrospinia</taxon>
        <taxon>Nitrospinales</taxon>
        <taxon>Nitrospinaceae</taxon>
        <taxon>Candidatus Nitronauta</taxon>
    </lineage>
</organism>
<sequence length="68" mass="7825">MILGKDDCPHTQKARDDYKKKCIPFLYVNVEKDPRAMEKLLDYTDGKYMIPVIVNVDKGDVEIGYTGE</sequence>
<dbReference type="EMBL" id="CP048685">
    <property type="protein sequence ID" value="QPJ63690.1"/>
    <property type="molecule type" value="Genomic_DNA"/>
</dbReference>
<evidence type="ECO:0000259" key="1">
    <source>
        <dbReference type="Pfam" id="PF00462"/>
    </source>
</evidence>